<name>A0A480AUS0_9BURK</name>
<dbReference type="GO" id="GO:0008270">
    <property type="term" value="F:zinc ion binding"/>
    <property type="evidence" value="ECO:0007669"/>
    <property type="project" value="UniProtKB-KW"/>
</dbReference>
<keyword evidence="2" id="KW-0479">Metal-binding</keyword>
<evidence type="ECO:0000313" key="2">
    <source>
        <dbReference type="EMBL" id="GCL64636.1"/>
    </source>
</evidence>
<sequence length="67" mass="7134">MTQPVAVVEVTAQDVQGPGVVACPNPKMALWSTHPKVFIDVATTGEGKCPYCGTVYRLKAGEQLHAH</sequence>
<evidence type="ECO:0000259" key="1">
    <source>
        <dbReference type="Pfam" id="PF10276"/>
    </source>
</evidence>
<keyword evidence="3" id="KW-1185">Reference proteome</keyword>
<proteinExistence type="predicted"/>
<dbReference type="InterPro" id="IPR019401">
    <property type="entry name" value="Znf_CHCC"/>
</dbReference>
<evidence type="ECO:0000313" key="3">
    <source>
        <dbReference type="Proteomes" id="UP000301751"/>
    </source>
</evidence>
<keyword evidence="2" id="KW-0863">Zinc-finger</keyword>
<dbReference type="Proteomes" id="UP000301751">
    <property type="component" value="Unassembled WGS sequence"/>
</dbReference>
<dbReference type="AlphaFoldDB" id="A0A480AUS0"/>
<comment type="caution">
    <text evidence="2">The sequence shown here is derived from an EMBL/GenBank/DDBJ whole genome shotgun (WGS) entry which is preliminary data.</text>
</comment>
<accession>A0A480AUS0</accession>
<dbReference type="EMBL" id="BJCL01000010">
    <property type="protein sequence ID" value="GCL64636.1"/>
    <property type="molecule type" value="Genomic_DNA"/>
</dbReference>
<keyword evidence="2" id="KW-0862">Zinc</keyword>
<dbReference type="Pfam" id="PF10276">
    <property type="entry name" value="zf-CHCC"/>
    <property type="match status" value="1"/>
</dbReference>
<dbReference type="RefSeq" id="WP_137734359.1">
    <property type="nucleotide sequence ID" value="NZ_BJCL01000010.1"/>
</dbReference>
<reference evidence="3" key="1">
    <citation type="submission" date="2019-03" db="EMBL/GenBank/DDBJ databases">
        <title>Aquabacterium pictum sp.nov., the first bacteriochlorophyll a-containing freshwater bacterium in the genus Aquabacterium of the class Betaproteobacteria.</title>
        <authorList>
            <person name="Hirose S."/>
            <person name="Tank M."/>
            <person name="Hara E."/>
            <person name="Tamaki H."/>
            <person name="Takaichi S."/>
            <person name="Haruta S."/>
            <person name="Hanada S."/>
        </authorList>
    </citation>
    <scope>NUCLEOTIDE SEQUENCE [LARGE SCALE GENOMIC DNA]</scope>
    <source>
        <strain evidence="3">W35</strain>
    </source>
</reference>
<protein>
    <submittedName>
        <fullName evidence="2">Zinc-finger domain-containing protein</fullName>
    </submittedName>
</protein>
<gene>
    <name evidence="2" type="ORF">AQPW35_37170</name>
</gene>
<dbReference type="OrthoDB" id="9806844at2"/>
<organism evidence="2 3">
    <name type="scientific">Pseudaquabacterium pictum</name>
    <dbReference type="NCBI Taxonomy" id="2315236"/>
    <lineage>
        <taxon>Bacteria</taxon>
        <taxon>Pseudomonadati</taxon>
        <taxon>Pseudomonadota</taxon>
        <taxon>Betaproteobacteria</taxon>
        <taxon>Burkholderiales</taxon>
        <taxon>Sphaerotilaceae</taxon>
        <taxon>Pseudaquabacterium</taxon>
    </lineage>
</organism>
<feature type="domain" description="Zinc finger CHCC-type" evidence="1">
    <location>
        <begin position="20"/>
        <end position="56"/>
    </location>
</feature>
<dbReference type="Gene3D" id="2.60.260.40">
    <property type="entry name" value="q5lls5 like domains"/>
    <property type="match status" value="1"/>
</dbReference>